<evidence type="ECO:0008006" key="4">
    <source>
        <dbReference type="Google" id="ProtNLM"/>
    </source>
</evidence>
<dbReference type="InterPro" id="IPR001005">
    <property type="entry name" value="SANT/Myb"/>
</dbReference>
<gene>
    <name evidence="2" type="ORF">EMPG_10614</name>
</gene>
<keyword evidence="3" id="KW-1185">Reference proteome</keyword>
<dbReference type="Proteomes" id="UP000053573">
    <property type="component" value="Unassembled WGS sequence"/>
</dbReference>
<dbReference type="STRING" id="2060906.A0A0H1B3E2"/>
<evidence type="ECO:0000313" key="2">
    <source>
        <dbReference type="EMBL" id="KLJ05954.1"/>
    </source>
</evidence>
<accession>A0A0H1B3E2</accession>
<name>A0A0H1B3E2_9EURO</name>
<comment type="caution">
    <text evidence="2">The sequence shown here is derived from an EMBL/GenBank/DDBJ whole genome shotgun (WGS) entry which is preliminary data.</text>
</comment>
<reference evidence="3" key="1">
    <citation type="journal article" date="2015" name="PLoS Genet.">
        <title>The dynamic genome and transcriptome of the human fungal pathogen Blastomyces and close relative Emmonsia.</title>
        <authorList>
            <person name="Munoz J.F."/>
            <person name="Gauthier G.M."/>
            <person name="Desjardins C.A."/>
            <person name="Gallo J.E."/>
            <person name="Holder J."/>
            <person name="Sullivan T.D."/>
            <person name="Marty A.J."/>
            <person name="Carmen J.C."/>
            <person name="Chen Z."/>
            <person name="Ding L."/>
            <person name="Gujja S."/>
            <person name="Magrini V."/>
            <person name="Misas E."/>
            <person name="Mitreva M."/>
            <person name="Priest M."/>
            <person name="Saif S."/>
            <person name="Whiston E.A."/>
            <person name="Young S."/>
            <person name="Zeng Q."/>
            <person name="Goldman W.E."/>
            <person name="Mardis E.R."/>
            <person name="Taylor J.W."/>
            <person name="McEwen J.G."/>
            <person name="Clay O.K."/>
            <person name="Klein B.S."/>
            <person name="Cuomo C.A."/>
        </authorList>
    </citation>
    <scope>NUCLEOTIDE SEQUENCE [LARGE SCALE GENOMIC DNA]</scope>
    <source>
        <strain evidence="3">UAMH 139</strain>
    </source>
</reference>
<evidence type="ECO:0000256" key="1">
    <source>
        <dbReference type="SAM" id="MobiDB-lite"/>
    </source>
</evidence>
<proteinExistence type="predicted"/>
<organism evidence="2 3">
    <name type="scientific">Blastomyces silverae</name>
    <dbReference type="NCBI Taxonomy" id="2060906"/>
    <lineage>
        <taxon>Eukaryota</taxon>
        <taxon>Fungi</taxon>
        <taxon>Dikarya</taxon>
        <taxon>Ascomycota</taxon>
        <taxon>Pezizomycotina</taxon>
        <taxon>Eurotiomycetes</taxon>
        <taxon>Eurotiomycetidae</taxon>
        <taxon>Onygenales</taxon>
        <taxon>Ajellomycetaceae</taxon>
        <taxon>Blastomyces</taxon>
    </lineage>
</organism>
<feature type="region of interest" description="Disordered" evidence="1">
    <location>
        <begin position="1"/>
        <end position="22"/>
    </location>
</feature>
<protein>
    <recommendedName>
        <fullName evidence="4">Myb-like domain-containing protein</fullName>
    </recommendedName>
</protein>
<dbReference type="CDD" id="cd00167">
    <property type="entry name" value="SANT"/>
    <property type="match status" value="1"/>
</dbReference>
<dbReference type="OrthoDB" id="5399305at2759"/>
<sequence length="328" mass="36861">MSSTIRSASLPTDARDYRSTTPLQLGRMEHRIQKHRKAASTGGGRAWTEEEETYLIRTRMHKMPYKHIAAHLRKTELACRLHYHQMSYGNRRRRTESVSSINSISPLSTTQEYPLEYKPSDHMYTAPSPPSPPSIMHSRASSVVDSSQQSRSHVPILPKPNISTLPSVQSIPAANFNSSLRLDTSIFQSQDNQSGSFDHPERIDTIRLRGLYDTYRDSFWSLIASDYSKKSSFPPVKLEEAFFHAIFNSYRHRGTSPPTPGPSPQDATRELQKATDNAGFHAINRPDISAISELNNPINSRSPVEKCAVASLLTVERDVWAPKGITST</sequence>
<dbReference type="EMBL" id="LDEV01003376">
    <property type="protein sequence ID" value="KLJ05954.1"/>
    <property type="molecule type" value="Genomic_DNA"/>
</dbReference>
<feature type="compositionally biased region" description="Polar residues" evidence="1">
    <location>
        <begin position="1"/>
        <end position="10"/>
    </location>
</feature>
<evidence type="ECO:0000313" key="3">
    <source>
        <dbReference type="Proteomes" id="UP000053573"/>
    </source>
</evidence>
<dbReference type="AlphaFoldDB" id="A0A0H1B3E2"/>